<dbReference type="Pfam" id="PF13953">
    <property type="entry name" value="PapC_C"/>
    <property type="match status" value="1"/>
</dbReference>
<keyword evidence="9" id="KW-1029">Fimbrium biogenesis</keyword>
<dbReference type="NCBIfam" id="NF007337">
    <property type="entry name" value="PRK09828.1"/>
    <property type="match status" value="1"/>
</dbReference>
<dbReference type="Gene3D" id="2.60.40.2610">
    <property type="entry name" value="Outer membrane usher protein FimD, plug domain"/>
    <property type="match status" value="1"/>
</dbReference>
<dbReference type="KEGG" id="kgn:GY169_19290"/>
<dbReference type="PANTHER" id="PTHR30451">
    <property type="entry name" value="OUTER MEMBRANE USHER PROTEIN"/>
    <property type="match status" value="1"/>
</dbReference>
<feature type="signal peptide" evidence="10">
    <location>
        <begin position="1"/>
        <end position="30"/>
    </location>
</feature>
<dbReference type="GO" id="GO:0009279">
    <property type="term" value="C:cell outer membrane"/>
    <property type="evidence" value="ECO:0007669"/>
    <property type="project" value="UniProtKB-SubCell"/>
</dbReference>
<evidence type="ECO:0000256" key="2">
    <source>
        <dbReference type="ARBA" id="ARBA00008064"/>
    </source>
</evidence>
<feature type="domain" description="PapC N-terminal" evidence="12">
    <location>
        <begin position="35"/>
        <end position="186"/>
    </location>
</feature>
<keyword evidence="4" id="KW-1134">Transmembrane beta strand</keyword>
<evidence type="ECO:0000259" key="11">
    <source>
        <dbReference type="Pfam" id="PF13953"/>
    </source>
</evidence>
<dbReference type="EMBL" id="CP050321">
    <property type="protein sequence ID" value="QIR28818.1"/>
    <property type="molecule type" value="Genomic_DNA"/>
</dbReference>
<dbReference type="InterPro" id="IPR000015">
    <property type="entry name" value="Fimb_usher"/>
</dbReference>
<dbReference type="InterPro" id="IPR043142">
    <property type="entry name" value="PapC-like_C_sf"/>
</dbReference>
<dbReference type="SUPFAM" id="SSF141729">
    <property type="entry name" value="FimD N-terminal domain-like"/>
    <property type="match status" value="1"/>
</dbReference>
<dbReference type="GO" id="GO:0009297">
    <property type="term" value="P:pilus assembly"/>
    <property type="evidence" value="ECO:0007669"/>
    <property type="project" value="InterPro"/>
</dbReference>
<dbReference type="GO" id="GO:0015473">
    <property type="term" value="F:fimbrial usher porin activity"/>
    <property type="evidence" value="ECO:0007669"/>
    <property type="project" value="InterPro"/>
</dbReference>
<sequence length="865" mass="95517">MSRVSKKCQITRLAWAIACCILTSSHYARSEENLEFDRTFLMGTSANGIDLDRYANGNATLPGTYDVGVSVNNQTAGNMQLTFIDMGDKRSARACITPSMLMRLHIRQPEYKGNEGILQKRDSDIENCLDLAKLIPQSSIEYNVNDQLLNISVPQAWEEKIYSNYIDPSFWEDGVNAAMFSYNANAWHNEYADDSDDSFYSGLNAGINLGGWHLRSQGNYSWRNDEGGSFDLQHSYVQHDIPALRSQFAVGEQGTSGNTFDSVSVRGVRLYSETLMLPPVLASYSPSVHGVARSNAKVTITQNNYKIYETTVPPGPFELTDFTPGGYGADLVVTIEEADGSKRTFTQPYSSLVQMMHPGVGSWDMSLGEIQQDDLVEAPMLAQGTFYYGFNNTFTGYTGFQITDNDYYAGLLGVGMNTVLGAFSLDVTHSQTTIPNIKTYTGQSYRISWNKFFAPTNTSLNIAAYRYTTKNYLSLTDAMELIDSAKHMTHDEYQNMNSYSRLKDQVNLSMNQSLRDGKNDYGSFYLTGTWSRYWVTNDSQSSFSFGYSNSFKWASYSVGIQRSYDEEGEEDDAIYLTLNVPLDKLFGKESGSGGFNSLSSSVNSDLKGNDQYNTTVNGNSKDNRWNYSVNAGYNRVNGDQNLSTVGTYASYESPWGTYSGSASASNDQSRQYSLSTDGGFVLHRGGLTFSGDGFNENDTLLVVNAPGAQGARIGYGSNTVDRFGYGVFSSLTPYRENTVSLDISELDNDVEMKSTSTTVVPRQGAVIFSTFETDQRRSAIFNLTRSDGQPLPFAASIFDTKGISLGAVGQGGQAFVRGVEDEGDIVVRWTVKNQPQSCKAHYQLPQTDADKGQMPIVNAAVCQIE</sequence>
<dbReference type="InterPro" id="IPR018030">
    <property type="entry name" value="Fimbrial_membr_usher_CS"/>
</dbReference>
<evidence type="ECO:0000256" key="10">
    <source>
        <dbReference type="SAM" id="SignalP"/>
    </source>
</evidence>
<dbReference type="AlphaFoldDB" id="A0A6G9RQ15"/>
<dbReference type="Gene3D" id="2.60.40.2070">
    <property type="match status" value="1"/>
</dbReference>
<comment type="similarity">
    <text evidence="2 9">Belongs to the fimbrial export usher family.</text>
</comment>
<keyword evidence="3 9" id="KW-0813">Transport</keyword>
<feature type="domain" description="PapC-like C-terminal" evidence="11">
    <location>
        <begin position="781"/>
        <end position="846"/>
    </location>
</feature>
<evidence type="ECO:0000256" key="7">
    <source>
        <dbReference type="ARBA" id="ARBA00023136"/>
    </source>
</evidence>
<evidence type="ECO:0000313" key="14">
    <source>
        <dbReference type="Proteomes" id="UP000503580"/>
    </source>
</evidence>
<dbReference type="PROSITE" id="PS01151">
    <property type="entry name" value="FIMBRIAL_USHER"/>
    <property type="match status" value="1"/>
</dbReference>
<organism evidence="13 14">
    <name type="scientific">Kluyvera genomosp. 3</name>
    <dbReference type="NCBI Taxonomy" id="2774055"/>
    <lineage>
        <taxon>Bacteria</taxon>
        <taxon>Pseudomonadati</taxon>
        <taxon>Pseudomonadota</taxon>
        <taxon>Gammaproteobacteria</taxon>
        <taxon>Enterobacterales</taxon>
        <taxon>Enterobacteriaceae</taxon>
        <taxon>Kluyvera</taxon>
    </lineage>
</organism>
<dbReference type="InterPro" id="IPR042186">
    <property type="entry name" value="FimD_plug_dom"/>
</dbReference>
<keyword evidence="6 10" id="KW-0732">Signal</keyword>
<dbReference type="PANTHER" id="PTHR30451:SF3">
    <property type="entry name" value="OUTER MEMBRANE USHER PROTEIN HTRE-RELATED"/>
    <property type="match status" value="1"/>
</dbReference>
<protein>
    <submittedName>
        <fullName evidence="13">Outer membrane usher protein</fullName>
    </submittedName>
</protein>
<evidence type="ECO:0000256" key="4">
    <source>
        <dbReference type="ARBA" id="ARBA00022452"/>
    </source>
</evidence>
<keyword evidence="8 9" id="KW-0998">Cell outer membrane</keyword>
<keyword evidence="5 9" id="KW-0812">Transmembrane</keyword>
<accession>A0A6G9RQ15</accession>
<evidence type="ECO:0000256" key="6">
    <source>
        <dbReference type="ARBA" id="ARBA00022729"/>
    </source>
</evidence>
<evidence type="ECO:0000256" key="1">
    <source>
        <dbReference type="ARBA" id="ARBA00004571"/>
    </source>
</evidence>
<reference evidence="13 14" key="1">
    <citation type="submission" date="2020-02" db="EMBL/GenBank/DDBJ databases">
        <title>Whole genome PO2S7.</title>
        <authorList>
            <person name="Singha K.M."/>
        </authorList>
    </citation>
    <scope>NUCLEOTIDE SEQUENCE [LARGE SCALE GENOMIC DNA]</scope>
    <source>
        <strain evidence="13 14">PO2S7</strain>
    </source>
</reference>
<evidence type="ECO:0000313" key="13">
    <source>
        <dbReference type="EMBL" id="QIR28818.1"/>
    </source>
</evidence>
<dbReference type="Pfam" id="PF00577">
    <property type="entry name" value="Usher"/>
    <property type="match status" value="1"/>
</dbReference>
<dbReference type="Gene3D" id="2.60.40.3110">
    <property type="match status" value="1"/>
</dbReference>
<evidence type="ECO:0000259" key="12">
    <source>
        <dbReference type="Pfam" id="PF13954"/>
    </source>
</evidence>
<evidence type="ECO:0000256" key="3">
    <source>
        <dbReference type="ARBA" id="ARBA00022448"/>
    </source>
</evidence>
<dbReference type="RefSeq" id="WP_167576736.1">
    <property type="nucleotide sequence ID" value="NZ_CP050321.1"/>
</dbReference>
<dbReference type="Pfam" id="PF13954">
    <property type="entry name" value="PapC_N"/>
    <property type="match status" value="1"/>
</dbReference>
<evidence type="ECO:0000256" key="8">
    <source>
        <dbReference type="ARBA" id="ARBA00023237"/>
    </source>
</evidence>
<evidence type="ECO:0000256" key="5">
    <source>
        <dbReference type="ARBA" id="ARBA00022692"/>
    </source>
</evidence>
<gene>
    <name evidence="13" type="ORF">GY169_19290</name>
</gene>
<dbReference type="Proteomes" id="UP000503580">
    <property type="component" value="Chromosome"/>
</dbReference>
<name>A0A6G9RQ15_9ENTR</name>
<feature type="chain" id="PRO_5026032884" evidence="10">
    <location>
        <begin position="31"/>
        <end position="865"/>
    </location>
</feature>
<dbReference type="Gene3D" id="3.10.20.410">
    <property type="match status" value="1"/>
</dbReference>
<keyword evidence="14" id="KW-1185">Reference proteome</keyword>
<dbReference type="InterPro" id="IPR025949">
    <property type="entry name" value="PapC-like_C"/>
</dbReference>
<evidence type="ECO:0000256" key="9">
    <source>
        <dbReference type="RuleBase" id="RU003884"/>
    </source>
</evidence>
<dbReference type="InterPro" id="IPR037224">
    <property type="entry name" value="PapC_N_sf"/>
</dbReference>
<proteinExistence type="inferred from homology"/>
<comment type="subcellular location">
    <subcellularLocation>
        <location evidence="1 9">Cell outer membrane</location>
        <topology evidence="1 9">Multi-pass membrane protein</topology>
    </subcellularLocation>
</comment>
<dbReference type="InterPro" id="IPR025885">
    <property type="entry name" value="PapC_N"/>
</dbReference>
<keyword evidence="7 9" id="KW-0472">Membrane</keyword>